<organism evidence="1 2">
    <name type="scientific">Scutellospora calospora</name>
    <dbReference type="NCBI Taxonomy" id="85575"/>
    <lineage>
        <taxon>Eukaryota</taxon>
        <taxon>Fungi</taxon>
        <taxon>Fungi incertae sedis</taxon>
        <taxon>Mucoromycota</taxon>
        <taxon>Glomeromycotina</taxon>
        <taxon>Glomeromycetes</taxon>
        <taxon>Diversisporales</taxon>
        <taxon>Gigasporaceae</taxon>
        <taxon>Scutellospora</taxon>
    </lineage>
</organism>
<evidence type="ECO:0000313" key="1">
    <source>
        <dbReference type="EMBL" id="CAG8497998.1"/>
    </source>
</evidence>
<accession>A0ACA9KXU5</accession>
<evidence type="ECO:0000313" key="2">
    <source>
        <dbReference type="Proteomes" id="UP000789860"/>
    </source>
</evidence>
<reference evidence="1" key="1">
    <citation type="submission" date="2021-06" db="EMBL/GenBank/DDBJ databases">
        <authorList>
            <person name="Kallberg Y."/>
            <person name="Tangrot J."/>
            <person name="Rosling A."/>
        </authorList>
    </citation>
    <scope>NUCLEOTIDE SEQUENCE</scope>
    <source>
        <strain evidence="1">AU212A</strain>
    </source>
</reference>
<dbReference type="Proteomes" id="UP000789860">
    <property type="component" value="Unassembled WGS sequence"/>
</dbReference>
<dbReference type="EMBL" id="CAJVPM010003196">
    <property type="protein sequence ID" value="CAG8497998.1"/>
    <property type="molecule type" value="Genomic_DNA"/>
</dbReference>
<keyword evidence="2" id="KW-1185">Reference proteome</keyword>
<proteinExistence type="predicted"/>
<gene>
    <name evidence="1" type="ORF">SCALOS_LOCUS3113</name>
</gene>
<protein>
    <submittedName>
        <fullName evidence="1">3884_t:CDS:1</fullName>
    </submittedName>
</protein>
<comment type="caution">
    <text evidence="1">The sequence shown here is derived from an EMBL/GenBank/DDBJ whole genome shotgun (WGS) entry which is preliminary data.</text>
</comment>
<feature type="non-terminal residue" evidence="1">
    <location>
        <position position="1"/>
    </location>
</feature>
<sequence length="249" mass="28703">DVNGNQHFQSIRSVDSDYDYDAEARAKISKKVKPRNITAPKLNTRVIPHPMFKSFTYAEAQDYLHDKQTGAWVIRPSSKGFDYISITWKLYDNIYQHIDVIEKDKIGAAIGRKLEVENGKYIFSDLDELIVEYVETKARNVEHLVSHPKFKPTEDSLREFLNMSLTIKPTQSEYGFCLDTNTPGWFSFMFKLKPGTQIDTWTGAIRPDGYKLKDQIYPTVIDLINGFKRNISKNYDSDLLLKLTNSSTV</sequence>
<name>A0ACA9KXU5_9GLOM</name>